<comment type="cofactor">
    <cofactor evidence="12">
        <name>thiamine diphosphate</name>
        <dbReference type="ChEBI" id="CHEBI:58937"/>
    </cofactor>
    <text evidence="12">Binds 1 thiamine pyrophosphate per subunit.</text>
</comment>
<dbReference type="CDD" id="cd02015">
    <property type="entry name" value="TPP_AHAS"/>
    <property type="match status" value="1"/>
</dbReference>
<dbReference type="InterPro" id="IPR045229">
    <property type="entry name" value="TPP_enz"/>
</dbReference>
<keyword evidence="5 12" id="KW-0028">Amino-acid biosynthesis</keyword>
<dbReference type="PANTHER" id="PTHR18968:SF13">
    <property type="entry name" value="ACETOLACTATE SYNTHASE CATALYTIC SUBUNIT, MITOCHONDRIAL"/>
    <property type="match status" value="1"/>
</dbReference>
<feature type="domain" description="Thiamine pyrophosphate enzyme central" evidence="13">
    <location>
        <begin position="189"/>
        <end position="324"/>
    </location>
</feature>
<dbReference type="InterPro" id="IPR029061">
    <property type="entry name" value="THDP-binding"/>
</dbReference>
<dbReference type="GO" id="GO:0009099">
    <property type="term" value="P:L-valine biosynthetic process"/>
    <property type="evidence" value="ECO:0007669"/>
    <property type="project" value="TreeGrafter"/>
</dbReference>
<dbReference type="Proteomes" id="UP000824179">
    <property type="component" value="Unassembled WGS sequence"/>
</dbReference>
<dbReference type="SUPFAM" id="SSF52518">
    <property type="entry name" value="Thiamin diphosphate-binding fold (THDP-binding)"/>
    <property type="match status" value="2"/>
</dbReference>
<dbReference type="InterPro" id="IPR012846">
    <property type="entry name" value="Acetolactate_synth_lsu"/>
</dbReference>
<comment type="pathway">
    <text evidence="1 12">Amino-acid biosynthesis; L-isoleucine biosynthesis; L-isoleucine from 2-oxobutanoate: step 1/4.</text>
</comment>
<evidence type="ECO:0000313" key="17">
    <source>
        <dbReference type="Proteomes" id="UP000824179"/>
    </source>
</evidence>
<accession>A0A9D1DC70</accession>
<dbReference type="EMBL" id="DVHB01000118">
    <property type="protein sequence ID" value="HIR40049.1"/>
    <property type="molecule type" value="Genomic_DNA"/>
</dbReference>
<evidence type="ECO:0000256" key="5">
    <source>
        <dbReference type="ARBA" id="ARBA00022605"/>
    </source>
</evidence>
<feature type="domain" description="Thiamine pyrophosphate enzyme TPP-binding" evidence="14">
    <location>
        <begin position="377"/>
        <end position="528"/>
    </location>
</feature>
<evidence type="ECO:0000256" key="7">
    <source>
        <dbReference type="ARBA" id="ARBA00022723"/>
    </source>
</evidence>
<dbReference type="Gene3D" id="3.40.50.1220">
    <property type="entry name" value="TPP-binding domain"/>
    <property type="match status" value="1"/>
</dbReference>
<evidence type="ECO:0000256" key="9">
    <source>
        <dbReference type="ARBA" id="ARBA00023052"/>
    </source>
</evidence>
<dbReference type="FunFam" id="3.40.50.970:FF:000007">
    <property type="entry name" value="Acetolactate synthase"/>
    <property type="match status" value="1"/>
</dbReference>
<reference evidence="16" key="2">
    <citation type="journal article" date="2021" name="PeerJ">
        <title>Extensive microbial diversity within the chicken gut microbiome revealed by metagenomics and culture.</title>
        <authorList>
            <person name="Gilroy R."/>
            <person name="Ravi A."/>
            <person name="Getino M."/>
            <person name="Pursley I."/>
            <person name="Horton D.L."/>
            <person name="Alikhan N.F."/>
            <person name="Baker D."/>
            <person name="Gharbi K."/>
            <person name="Hall N."/>
            <person name="Watson M."/>
            <person name="Adriaenssens E.M."/>
            <person name="Foster-Nyarko E."/>
            <person name="Jarju S."/>
            <person name="Secka A."/>
            <person name="Antonio M."/>
            <person name="Oren A."/>
            <person name="Chaudhuri R.R."/>
            <person name="La Ragione R."/>
            <person name="Hildebrand F."/>
            <person name="Pallen M.J."/>
        </authorList>
    </citation>
    <scope>NUCLEOTIDE SEQUENCE</scope>
    <source>
        <strain evidence="16">ChiW25-3613</strain>
    </source>
</reference>
<dbReference type="PANTHER" id="PTHR18968">
    <property type="entry name" value="THIAMINE PYROPHOSPHATE ENZYMES"/>
    <property type="match status" value="1"/>
</dbReference>
<evidence type="ECO:0000256" key="12">
    <source>
        <dbReference type="RuleBase" id="RU003591"/>
    </source>
</evidence>
<dbReference type="GO" id="GO:0030976">
    <property type="term" value="F:thiamine pyrophosphate binding"/>
    <property type="evidence" value="ECO:0007669"/>
    <property type="project" value="UniProtKB-UniRule"/>
</dbReference>
<sequence>MRMKGAEILINCLLEQGVDTIFGYPGGTVLDIYDALYRNGKINHILTAHEQGAAHAADGYARVTGKTGVCFATSGPGATNLVTGIATAYMDSIPMVAITGNVGLNLLGRDSFQEIDICGITMPITKHNFIVKDVKELADVVRKAFYIASSGRKGPVLIDILKNVQTDECEYEPKKPENYKALPVRKERLAAAIAAIKESKKPLIISGGGIISSNASALLKELYENQDCPVVYTLMGKGSIPDADPHCLGMLGMHGTVAAAKALMNADTIIALGTRFSDRVALNRDMFAKNKTVIHIDIDNAEIDKNVHSDIHVMGDLFEALSTLLPELEKADRHEWLKEVGEWKASEKLKKDTNFLAYKIISAASRMAPEDIPVVTDVGQHQMWTAQYYHVNKPRLFCSSGGLGTMGYGLGAAIGACFGSGKPAVLVTGDGCFNMNLNELSTAVTQGTPIVILLMDNGVLGMVRQWQKIFYGRRFSQTTLNKKTDYVKFAESFGAKGLRIENENDVEPVLKEAFDYISKGEGPVLVDCRISPDENVLPMIKPGMTYDTQLLKMEEN</sequence>
<comment type="caution">
    <text evidence="16">The sequence shown here is derived from an EMBL/GenBank/DDBJ whole genome shotgun (WGS) entry which is preliminary data.</text>
</comment>
<dbReference type="InterPro" id="IPR012000">
    <property type="entry name" value="Thiamin_PyroP_enz_cen_dom"/>
</dbReference>
<name>A0A9D1DC70_9FIRM</name>
<dbReference type="GO" id="GO:0005948">
    <property type="term" value="C:acetolactate synthase complex"/>
    <property type="evidence" value="ECO:0007669"/>
    <property type="project" value="TreeGrafter"/>
</dbReference>
<dbReference type="Gene3D" id="3.40.50.970">
    <property type="match status" value="2"/>
</dbReference>
<comment type="pathway">
    <text evidence="2 12">Amino-acid biosynthesis; L-valine biosynthesis; L-valine from pyruvate: step 1/4.</text>
</comment>
<reference evidence="16" key="1">
    <citation type="submission" date="2020-10" db="EMBL/GenBank/DDBJ databases">
        <authorList>
            <person name="Gilroy R."/>
        </authorList>
    </citation>
    <scope>NUCLEOTIDE SEQUENCE</scope>
    <source>
        <strain evidence="16">ChiW25-3613</strain>
    </source>
</reference>
<keyword evidence="10 12" id="KW-0100">Branched-chain amino acid biosynthesis</keyword>
<keyword evidence="9 12" id="KW-0786">Thiamine pyrophosphate</keyword>
<dbReference type="GO" id="GO:0009097">
    <property type="term" value="P:isoleucine biosynthetic process"/>
    <property type="evidence" value="ECO:0007669"/>
    <property type="project" value="TreeGrafter"/>
</dbReference>
<keyword evidence="8 12" id="KW-0460">Magnesium</keyword>
<evidence type="ECO:0000259" key="15">
    <source>
        <dbReference type="Pfam" id="PF02776"/>
    </source>
</evidence>
<evidence type="ECO:0000259" key="14">
    <source>
        <dbReference type="Pfam" id="PF02775"/>
    </source>
</evidence>
<dbReference type="GO" id="GO:0003984">
    <property type="term" value="F:acetolactate synthase activity"/>
    <property type="evidence" value="ECO:0007669"/>
    <property type="project" value="UniProtKB-EC"/>
</dbReference>
<dbReference type="Pfam" id="PF02776">
    <property type="entry name" value="TPP_enzyme_N"/>
    <property type="match status" value="1"/>
</dbReference>
<gene>
    <name evidence="16" type="primary">ilvB</name>
    <name evidence="16" type="ORF">IAB90_06690</name>
</gene>
<protein>
    <recommendedName>
        <fullName evidence="4 12">Acetolactate synthase</fullName>
        <ecNumber evidence="4 12">2.2.1.6</ecNumber>
    </recommendedName>
</protein>
<proteinExistence type="inferred from homology"/>
<evidence type="ECO:0000256" key="6">
    <source>
        <dbReference type="ARBA" id="ARBA00022679"/>
    </source>
</evidence>
<keyword evidence="6 12" id="KW-0808">Transferase</keyword>
<evidence type="ECO:0000256" key="8">
    <source>
        <dbReference type="ARBA" id="ARBA00022842"/>
    </source>
</evidence>
<dbReference type="CDD" id="cd07035">
    <property type="entry name" value="TPP_PYR_POX_like"/>
    <property type="match status" value="1"/>
</dbReference>
<evidence type="ECO:0000256" key="1">
    <source>
        <dbReference type="ARBA" id="ARBA00004974"/>
    </source>
</evidence>
<dbReference type="SUPFAM" id="SSF52467">
    <property type="entry name" value="DHS-like NAD/FAD-binding domain"/>
    <property type="match status" value="1"/>
</dbReference>
<evidence type="ECO:0000259" key="13">
    <source>
        <dbReference type="Pfam" id="PF00205"/>
    </source>
</evidence>
<dbReference type="GO" id="GO:0000287">
    <property type="term" value="F:magnesium ion binding"/>
    <property type="evidence" value="ECO:0007669"/>
    <property type="project" value="UniProtKB-UniRule"/>
</dbReference>
<dbReference type="AlphaFoldDB" id="A0A9D1DC70"/>
<comment type="catalytic activity">
    <reaction evidence="11 12">
        <text>2 pyruvate + H(+) = (2S)-2-acetolactate + CO2</text>
        <dbReference type="Rhea" id="RHEA:25249"/>
        <dbReference type="ChEBI" id="CHEBI:15361"/>
        <dbReference type="ChEBI" id="CHEBI:15378"/>
        <dbReference type="ChEBI" id="CHEBI:16526"/>
        <dbReference type="ChEBI" id="CHEBI:58476"/>
        <dbReference type="EC" id="2.2.1.6"/>
    </reaction>
</comment>
<evidence type="ECO:0000256" key="3">
    <source>
        <dbReference type="ARBA" id="ARBA00007812"/>
    </source>
</evidence>
<feature type="domain" description="Thiamine pyrophosphate enzyme N-terminal TPP-binding" evidence="15">
    <location>
        <begin position="3"/>
        <end position="118"/>
    </location>
</feature>
<organism evidence="16 17">
    <name type="scientific">Candidatus Coproplasma stercoripullorum</name>
    <dbReference type="NCBI Taxonomy" id="2840751"/>
    <lineage>
        <taxon>Bacteria</taxon>
        <taxon>Bacillati</taxon>
        <taxon>Bacillota</taxon>
        <taxon>Clostridia</taxon>
        <taxon>Eubacteriales</taxon>
        <taxon>Candidatus Coproplasma</taxon>
    </lineage>
</organism>
<dbReference type="NCBIfam" id="TIGR00118">
    <property type="entry name" value="acolac_lg"/>
    <property type="match status" value="1"/>
</dbReference>
<dbReference type="InterPro" id="IPR012001">
    <property type="entry name" value="Thiamin_PyroP_enz_TPP-bd_dom"/>
</dbReference>
<keyword evidence="7 12" id="KW-0479">Metal-binding</keyword>
<evidence type="ECO:0000256" key="4">
    <source>
        <dbReference type="ARBA" id="ARBA00013145"/>
    </source>
</evidence>
<dbReference type="GO" id="GO:0050660">
    <property type="term" value="F:flavin adenine dinucleotide binding"/>
    <property type="evidence" value="ECO:0007669"/>
    <property type="project" value="InterPro"/>
</dbReference>
<comment type="cofactor">
    <cofactor evidence="12">
        <name>Mg(2+)</name>
        <dbReference type="ChEBI" id="CHEBI:18420"/>
    </cofactor>
    <text evidence="12">Binds 1 Mg(2+) ion per subunit.</text>
</comment>
<dbReference type="EC" id="2.2.1.6" evidence="4 12"/>
<dbReference type="Pfam" id="PF00205">
    <property type="entry name" value="TPP_enzyme_M"/>
    <property type="match status" value="1"/>
</dbReference>
<dbReference type="InterPro" id="IPR011766">
    <property type="entry name" value="TPP_enzyme_TPP-bd"/>
</dbReference>
<dbReference type="FunFam" id="3.40.50.1220:FF:000008">
    <property type="entry name" value="Acetolactate synthase"/>
    <property type="match status" value="1"/>
</dbReference>
<dbReference type="Pfam" id="PF02775">
    <property type="entry name" value="TPP_enzyme_C"/>
    <property type="match status" value="1"/>
</dbReference>
<evidence type="ECO:0000256" key="11">
    <source>
        <dbReference type="ARBA" id="ARBA00048670"/>
    </source>
</evidence>
<dbReference type="InterPro" id="IPR029035">
    <property type="entry name" value="DHS-like_NAD/FAD-binding_dom"/>
</dbReference>
<evidence type="ECO:0000256" key="10">
    <source>
        <dbReference type="ARBA" id="ARBA00023304"/>
    </source>
</evidence>
<comment type="similarity">
    <text evidence="3 12">Belongs to the TPP enzyme family.</text>
</comment>
<evidence type="ECO:0000256" key="2">
    <source>
        <dbReference type="ARBA" id="ARBA00005025"/>
    </source>
</evidence>
<evidence type="ECO:0000313" key="16">
    <source>
        <dbReference type="EMBL" id="HIR40049.1"/>
    </source>
</evidence>
<dbReference type="InterPro" id="IPR039368">
    <property type="entry name" value="AHAS_TPP"/>
</dbReference>